<organism evidence="9 10">
    <name type="scientific">Wenyingzhuangia fucanilytica</name>
    <dbReference type="NCBI Taxonomy" id="1790137"/>
    <lineage>
        <taxon>Bacteria</taxon>
        <taxon>Pseudomonadati</taxon>
        <taxon>Bacteroidota</taxon>
        <taxon>Flavobacteriia</taxon>
        <taxon>Flavobacteriales</taxon>
        <taxon>Flavobacteriaceae</taxon>
        <taxon>Wenyingzhuangia</taxon>
    </lineage>
</organism>
<dbReference type="InterPro" id="IPR020103">
    <property type="entry name" value="PsdUridine_synth_cat_dom_sf"/>
</dbReference>
<dbReference type="Gene3D" id="3.30.70.660">
    <property type="entry name" value="Pseudouridine synthase I, catalytic domain, C-terminal subdomain"/>
    <property type="match status" value="1"/>
</dbReference>
<name>A0A1B1Y8F4_9FLAO</name>
<feature type="active site" description="Nucleophile" evidence="4 5">
    <location>
        <position position="58"/>
    </location>
</feature>
<feature type="binding site" evidence="4 6">
    <location>
        <position position="116"/>
    </location>
    <ligand>
        <name>substrate</name>
    </ligand>
</feature>
<dbReference type="InterPro" id="IPR020094">
    <property type="entry name" value="TruA/RsuA/RluB/E/F_N"/>
</dbReference>
<dbReference type="RefSeq" id="WP_068827836.1">
    <property type="nucleotide sequence ID" value="NZ_CP014224.1"/>
</dbReference>
<evidence type="ECO:0000256" key="6">
    <source>
        <dbReference type="PIRSR" id="PIRSR001430-2"/>
    </source>
</evidence>
<dbReference type="KEGG" id="wfu:AXE80_12450"/>
<evidence type="ECO:0000259" key="8">
    <source>
        <dbReference type="Pfam" id="PF01416"/>
    </source>
</evidence>
<comment type="function">
    <text evidence="4">Formation of pseudouridine at positions 38, 39 and 40 in the anticodon stem and loop of transfer RNAs.</text>
</comment>
<dbReference type="PANTHER" id="PTHR11142:SF0">
    <property type="entry name" value="TRNA PSEUDOURIDINE SYNTHASE-LIKE 1"/>
    <property type="match status" value="1"/>
</dbReference>
<comment type="similarity">
    <text evidence="1 4 7">Belongs to the tRNA pseudouridine synthase TruA family.</text>
</comment>
<keyword evidence="10" id="KW-1185">Reference proteome</keyword>
<sequence>MKYLNDHYYLIQLQYLGFRFHGWQKQPNVKTVQEYIEKTLRFIFKHQDFKTLGGSRTDAMVSANDAYCHLITKEFYDTNWLTKELNKNLPRDINIINIKQVDASFDMIGAVKIKEYHYLFSHGERNHPFAAPMMVGKTNTLDIDLMQQGAKLFKGKHNFKKYTKKPNPNTVCEREVFSSEIIKNDIYTANFFPKESYIYKVTGPGFMHYQVRMMMGSLFLLGSGEMNLETFKKTLSHWDDELVLNEIAPASGLILHKNTLHTQNQ</sequence>
<dbReference type="EC" id="5.4.99.12" evidence="4"/>
<comment type="subunit">
    <text evidence="4">Homodimer.</text>
</comment>
<dbReference type="SUPFAM" id="SSF55120">
    <property type="entry name" value="Pseudouridine synthase"/>
    <property type="match status" value="1"/>
</dbReference>
<dbReference type="GO" id="GO:0160147">
    <property type="term" value="F:tRNA pseudouridine(38-40) synthase activity"/>
    <property type="evidence" value="ECO:0007669"/>
    <property type="project" value="UniProtKB-EC"/>
</dbReference>
<dbReference type="Pfam" id="PF01416">
    <property type="entry name" value="PseudoU_synth_1"/>
    <property type="match status" value="2"/>
</dbReference>
<keyword evidence="3 4" id="KW-0413">Isomerase</keyword>
<dbReference type="PIRSF" id="PIRSF001430">
    <property type="entry name" value="tRNA_psdUrid_synth"/>
    <property type="match status" value="1"/>
</dbReference>
<evidence type="ECO:0000256" key="2">
    <source>
        <dbReference type="ARBA" id="ARBA00022694"/>
    </source>
</evidence>
<dbReference type="PANTHER" id="PTHR11142">
    <property type="entry name" value="PSEUDOURIDYLATE SYNTHASE"/>
    <property type="match status" value="1"/>
</dbReference>
<dbReference type="EMBL" id="CP014224">
    <property type="protein sequence ID" value="ANW97045.1"/>
    <property type="molecule type" value="Genomic_DNA"/>
</dbReference>
<evidence type="ECO:0000313" key="10">
    <source>
        <dbReference type="Proteomes" id="UP000092967"/>
    </source>
</evidence>
<dbReference type="InterPro" id="IPR020097">
    <property type="entry name" value="PsdUridine_synth_TruA_a/b_dom"/>
</dbReference>
<evidence type="ECO:0000256" key="1">
    <source>
        <dbReference type="ARBA" id="ARBA00009375"/>
    </source>
</evidence>
<feature type="domain" description="Pseudouridine synthase I TruA alpha/beta" evidence="8">
    <location>
        <begin position="14"/>
        <end position="103"/>
    </location>
</feature>
<evidence type="ECO:0000256" key="5">
    <source>
        <dbReference type="PIRSR" id="PIRSR001430-1"/>
    </source>
</evidence>
<dbReference type="Proteomes" id="UP000092967">
    <property type="component" value="Chromosome"/>
</dbReference>
<dbReference type="OrthoDB" id="9811823at2"/>
<reference evidence="9 10" key="1">
    <citation type="submission" date="2016-02" db="EMBL/GenBank/DDBJ databases">
        <authorList>
            <person name="Wen L."/>
            <person name="He K."/>
            <person name="Yang H."/>
        </authorList>
    </citation>
    <scope>NUCLEOTIDE SEQUENCE [LARGE SCALE GENOMIC DNA]</scope>
    <source>
        <strain evidence="9 10">CZ1127</strain>
    </source>
</reference>
<dbReference type="InterPro" id="IPR001406">
    <property type="entry name" value="PsdUridine_synth_TruA"/>
</dbReference>
<dbReference type="GO" id="GO:0031119">
    <property type="term" value="P:tRNA pseudouridine synthesis"/>
    <property type="evidence" value="ECO:0007669"/>
    <property type="project" value="UniProtKB-UniRule"/>
</dbReference>
<dbReference type="NCBIfam" id="TIGR00071">
    <property type="entry name" value="hisT_truA"/>
    <property type="match status" value="1"/>
</dbReference>
<dbReference type="STRING" id="1790137.AXE80_12450"/>
<gene>
    <name evidence="4" type="primary">truA</name>
    <name evidence="9" type="ORF">AXE80_12450</name>
</gene>
<dbReference type="AlphaFoldDB" id="A0A1B1Y8F4"/>
<evidence type="ECO:0000313" key="9">
    <source>
        <dbReference type="EMBL" id="ANW97045.1"/>
    </source>
</evidence>
<keyword evidence="2 4" id="KW-0819">tRNA processing</keyword>
<evidence type="ECO:0000256" key="7">
    <source>
        <dbReference type="RuleBase" id="RU003792"/>
    </source>
</evidence>
<dbReference type="InterPro" id="IPR020095">
    <property type="entry name" value="PsdUridine_synth_TruA_C"/>
</dbReference>
<feature type="domain" description="Pseudouridine synthase I TruA alpha/beta" evidence="8">
    <location>
        <begin position="150"/>
        <end position="256"/>
    </location>
</feature>
<protein>
    <recommendedName>
        <fullName evidence="4">tRNA pseudouridine synthase A</fullName>
        <ecNumber evidence="4">5.4.99.12</ecNumber>
    </recommendedName>
    <alternativeName>
        <fullName evidence="4">tRNA pseudouridine(38-40) synthase</fullName>
    </alternativeName>
    <alternativeName>
        <fullName evidence="4">tRNA pseudouridylate synthase I</fullName>
    </alternativeName>
    <alternativeName>
        <fullName evidence="4">tRNA-uridine isomerase I</fullName>
    </alternativeName>
</protein>
<comment type="caution">
    <text evidence="4">Lacks conserved residue(s) required for the propagation of feature annotation.</text>
</comment>
<comment type="catalytic activity">
    <reaction evidence="4 7">
        <text>uridine(38/39/40) in tRNA = pseudouridine(38/39/40) in tRNA</text>
        <dbReference type="Rhea" id="RHEA:22376"/>
        <dbReference type="Rhea" id="RHEA-COMP:10085"/>
        <dbReference type="Rhea" id="RHEA-COMP:10087"/>
        <dbReference type="ChEBI" id="CHEBI:65314"/>
        <dbReference type="ChEBI" id="CHEBI:65315"/>
        <dbReference type="EC" id="5.4.99.12"/>
    </reaction>
</comment>
<dbReference type="HAMAP" id="MF_00171">
    <property type="entry name" value="TruA"/>
    <property type="match status" value="1"/>
</dbReference>
<evidence type="ECO:0000256" key="3">
    <source>
        <dbReference type="ARBA" id="ARBA00023235"/>
    </source>
</evidence>
<dbReference type="GO" id="GO:0003723">
    <property type="term" value="F:RNA binding"/>
    <property type="evidence" value="ECO:0007669"/>
    <property type="project" value="InterPro"/>
</dbReference>
<dbReference type="Gene3D" id="3.30.70.580">
    <property type="entry name" value="Pseudouridine synthase I, catalytic domain, N-terminal subdomain"/>
    <property type="match status" value="1"/>
</dbReference>
<accession>A0A1B1Y8F4</accession>
<proteinExistence type="inferred from homology"/>
<evidence type="ECO:0000256" key="4">
    <source>
        <dbReference type="HAMAP-Rule" id="MF_00171"/>
    </source>
</evidence>